<proteinExistence type="predicted"/>
<reference evidence="1" key="1">
    <citation type="journal article" date="2014" name="Front. Microbiol.">
        <title>High frequency of phylogenetically diverse reductive dehalogenase-homologous genes in deep subseafloor sedimentary metagenomes.</title>
        <authorList>
            <person name="Kawai M."/>
            <person name="Futagami T."/>
            <person name="Toyoda A."/>
            <person name="Takaki Y."/>
            <person name="Nishi S."/>
            <person name="Hori S."/>
            <person name="Arai W."/>
            <person name="Tsubouchi T."/>
            <person name="Morono Y."/>
            <person name="Uchiyama I."/>
            <person name="Ito T."/>
            <person name="Fujiyama A."/>
            <person name="Inagaki F."/>
            <person name="Takami H."/>
        </authorList>
    </citation>
    <scope>NUCLEOTIDE SEQUENCE</scope>
    <source>
        <strain evidence="1">Expedition CK06-06</strain>
    </source>
</reference>
<organism evidence="1">
    <name type="scientific">marine sediment metagenome</name>
    <dbReference type="NCBI Taxonomy" id="412755"/>
    <lineage>
        <taxon>unclassified sequences</taxon>
        <taxon>metagenomes</taxon>
        <taxon>ecological metagenomes</taxon>
    </lineage>
</organism>
<dbReference type="AlphaFoldDB" id="X1JHP5"/>
<accession>X1JHP5</accession>
<name>X1JHP5_9ZZZZ</name>
<feature type="non-terminal residue" evidence="1">
    <location>
        <position position="1"/>
    </location>
</feature>
<evidence type="ECO:0000313" key="1">
    <source>
        <dbReference type="EMBL" id="GAH77854.1"/>
    </source>
</evidence>
<protein>
    <submittedName>
        <fullName evidence="1">Uncharacterized protein</fullName>
    </submittedName>
</protein>
<sequence>LTVFLHDRLVDMDKPITIRVNGRRRFRRRVSRDVGFMLEEVRREYDTKRIFYNNVKLRVY</sequence>
<dbReference type="EMBL" id="BARU01044435">
    <property type="protein sequence ID" value="GAH77854.1"/>
    <property type="molecule type" value="Genomic_DNA"/>
</dbReference>
<comment type="caution">
    <text evidence="1">The sequence shown here is derived from an EMBL/GenBank/DDBJ whole genome shotgun (WGS) entry which is preliminary data.</text>
</comment>
<gene>
    <name evidence="1" type="ORF">S03H2_67766</name>
</gene>